<name>A0A4R8M8B5_9BACT</name>
<keyword evidence="3 7" id="KW-0489">Methyltransferase</keyword>
<sequence length="322" mass="36153">MSDMNRAIVSPEKEDLPLEMDRGKTGADVFLEIGFGNGEFLENLAGVNRQGVFWGVEMSKACLMRAWKRIEKKDLLNAFLVCGDARFILKECVPSCSLQGIYMNFPCPWPKKKHSKRRVSSGEFSAEIARVLRPGGFFELVTDEEWYGREVRDALSSHPALSLSAWEINPPRSIRTKYERKWLDMGKKIFLSRFSKRDGNCERKSGFLGRAENVHIRVMGKHDLDSFLGSLYGAEGGVPDARWVFRKQYAAGDGVRLIEVVASDGAFEQKFFLQAVQREEDVLIKVSPYSAPFLTPSVKGAIENLAEKLGPRAGEKSLCGQS</sequence>
<dbReference type="EC" id="2.1.1.33" evidence="7"/>
<keyword evidence="5 7" id="KW-0949">S-adenosyl-L-methionine</keyword>
<comment type="catalytic activity">
    <reaction evidence="1 7">
        <text>guanosine(46) in tRNA + S-adenosyl-L-methionine = N(7)-methylguanosine(46) in tRNA + S-adenosyl-L-homocysteine</text>
        <dbReference type="Rhea" id="RHEA:42708"/>
        <dbReference type="Rhea" id="RHEA-COMP:10188"/>
        <dbReference type="Rhea" id="RHEA-COMP:10189"/>
        <dbReference type="ChEBI" id="CHEBI:57856"/>
        <dbReference type="ChEBI" id="CHEBI:59789"/>
        <dbReference type="ChEBI" id="CHEBI:74269"/>
        <dbReference type="ChEBI" id="CHEBI:74480"/>
        <dbReference type="EC" id="2.1.1.33"/>
    </reaction>
</comment>
<evidence type="ECO:0000313" key="9">
    <source>
        <dbReference type="Proteomes" id="UP000295066"/>
    </source>
</evidence>
<comment type="caution">
    <text evidence="7">Lacks conserved residue(s) required for the propagation of feature annotation.</text>
</comment>
<keyword evidence="4 7" id="KW-0808">Transferase</keyword>
<dbReference type="PANTHER" id="PTHR23417:SF14">
    <property type="entry name" value="PENTACOTRIPEPTIDE-REPEAT REGION OF PRORP DOMAIN-CONTAINING PROTEIN"/>
    <property type="match status" value="1"/>
</dbReference>
<dbReference type="EMBL" id="SORI01000004">
    <property type="protein sequence ID" value="TDY61799.1"/>
    <property type="molecule type" value="Genomic_DNA"/>
</dbReference>
<evidence type="ECO:0000313" key="8">
    <source>
        <dbReference type="EMBL" id="TDY61799.1"/>
    </source>
</evidence>
<comment type="function">
    <text evidence="2 7">Catalyzes the formation of N(7)-methylguanine at position 46 (m7G46) in tRNA.</text>
</comment>
<dbReference type="PROSITE" id="PS51625">
    <property type="entry name" value="SAM_MT_TRMB"/>
    <property type="match status" value="1"/>
</dbReference>
<comment type="caution">
    <text evidence="8">The sequence shown here is derived from an EMBL/GenBank/DDBJ whole genome shotgun (WGS) entry which is preliminary data.</text>
</comment>
<evidence type="ECO:0000256" key="1">
    <source>
        <dbReference type="ARBA" id="ARBA00000142"/>
    </source>
</evidence>
<dbReference type="GO" id="GO:0043527">
    <property type="term" value="C:tRNA methyltransferase complex"/>
    <property type="evidence" value="ECO:0007669"/>
    <property type="project" value="TreeGrafter"/>
</dbReference>
<evidence type="ECO:0000256" key="2">
    <source>
        <dbReference type="ARBA" id="ARBA00003015"/>
    </source>
</evidence>
<evidence type="ECO:0000256" key="7">
    <source>
        <dbReference type="HAMAP-Rule" id="MF_01057"/>
    </source>
</evidence>
<dbReference type="PANTHER" id="PTHR23417">
    <property type="entry name" value="3-DEOXY-D-MANNO-OCTULOSONIC-ACID TRANSFERASE/TRNA GUANINE-N 7 - -METHYLTRANSFERASE"/>
    <property type="match status" value="1"/>
</dbReference>
<protein>
    <recommendedName>
        <fullName evidence="7">tRNA (guanine-N(7)-)-methyltransferase</fullName>
        <ecNumber evidence="7">2.1.1.33</ecNumber>
    </recommendedName>
    <alternativeName>
        <fullName evidence="7">tRNA (guanine(46)-N(7))-methyltransferase</fullName>
    </alternativeName>
    <alternativeName>
        <fullName evidence="7">tRNA(m7G46)-methyltransferase</fullName>
    </alternativeName>
</protein>
<keyword evidence="9" id="KW-1185">Reference proteome</keyword>
<comment type="similarity">
    <text evidence="7">Belongs to the class I-like SAM-binding methyltransferase superfamily. TrmB family.</text>
</comment>
<accession>A0A4R8M8B5</accession>
<dbReference type="SUPFAM" id="SSF53335">
    <property type="entry name" value="S-adenosyl-L-methionine-dependent methyltransferases"/>
    <property type="match status" value="1"/>
</dbReference>
<feature type="binding site" evidence="7">
    <location>
        <position position="32"/>
    </location>
    <ligand>
        <name>S-adenosyl-L-methionine</name>
        <dbReference type="ChEBI" id="CHEBI:59789"/>
    </ligand>
</feature>
<evidence type="ECO:0000256" key="4">
    <source>
        <dbReference type="ARBA" id="ARBA00022679"/>
    </source>
</evidence>
<feature type="binding site" evidence="7">
    <location>
        <position position="57"/>
    </location>
    <ligand>
        <name>S-adenosyl-L-methionine</name>
        <dbReference type="ChEBI" id="CHEBI:59789"/>
    </ligand>
</feature>
<dbReference type="InterPro" id="IPR003358">
    <property type="entry name" value="tRNA_(Gua-N-7)_MeTrfase_Trmb"/>
</dbReference>
<dbReference type="InterPro" id="IPR029063">
    <property type="entry name" value="SAM-dependent_MTases_sf"/>
</dbReference>
<dbReference type="OrthoDB" id="9802090at2"/>
<dbReference type="Gene3D" id="3.40.50.150">
    <property type="entry name" value="Vaccinia Virus protein VP39"/>
    <property type="match status" value="1"/>
</dbReference>
<feature type="binding site" evidence="7">
    <location>
        <position position="143"/>
    </location>
    <ligand>
        <name>substrate</name>
    </ligand>
</feature>
<dbReference type="Proteomes" id="UP000295066">
    <property type="component" value="Unassembled WGS sequence"/>
</dbReference>
<organism evidence="8 9">
    <name type="scientific">Aminivibrio pyruvatiphilus</name>
    <dbReference type="NCBI Taxonomy" id="1005740"/>
    <lineage>
        <taxon>Bacteria</taxon>
        <taxon>Thermotogati</taxon>
        <taxon>Synergistota</taxon>
        <taxon>Synergistia</taxon>
        <taxon>Synergistales</taxon>
        <taxon>Aminobacteriaceae</taxon>
        <taxon>Aminivibrio</taxon>
    </lineage>
</organism>
<dbReference type="NCBIfam" id="TIGR00091">
    <property type="entry name" value="tRNA (guanosine(46)-N7)-methyltransferase TrmB"/>
    <property type="match status" value="1"/>
</dbReference>
<feature type="binding site" evidence="7">
    <location>
        <position position="84"/>
    </location>
    <ligand>
        <name>S-adenosyl-L-methionine</name>
        <dbReference type="ChEBI" id="CHEBI:59789"/>
    </ligand>
</feature>
<dbReference type="GO" id="GO:0008176">
    <property type="term" value="F:tRNA (guanine(46)-N7)-methyltransferase activity"/>
    <property type="evidence" value="ECO:0007669"/>
    <property type="project" value="UniProtKB-UniRule"/>
</dbReference>
<keyword evidence="6 7" id="KW-0819">tRNA processing</keyword>
<dbReference type="HAMAP" id="MF_01057">
    <property type="entry name" value="tRNA_methyltr_TrmB"/>
    <property type="match status" value="1"/>
</dbReference>
<reference evidence="8 9" key="1">
    <citation type="submission" date="2019-03" db="EMBL/GenBank/DDBJ databases">
        <title>Genomic Encyclopedia of Type Strains, Phase IV (KMG-IV): sequencing the most valuable type-strain genomes for metagenomic binning, comparative biology and taxonomic classification.</title>
        <authorList>
            <person name="Goeker M."/>
        </authorList>
    </citation>
    <scope>NUCLEOTIDE SEQUENCE [LARGE SCALE GENOMIC DNA]</scope>
    <source>
        <strain evidence="8 9">DSM 25964</strain>
    </source>
</reference>
<dbReference type="CDD" id="cd02440">
    <property type="entry name" value="AdoMet_MTases"/>
    <property type="match status" value="1"/>
</dbReference>
<proteinExistence type="inferred from homology"/>
<feature type="binding site" evidence="7">
    <location>
        <begin position="176"/>
        <end position="179"/>
    </location>
    <ligand>
        <name>substrate</name>
    </ligand>
</feature>
<dbReference type="AlphaFoldDB" id="A0A4R8M8B5"/>
<dbReference type="UniPathway" id="UPA00989"/>
<gene>
    <name evidence="7" type="primary">trmB</name>
    <name evidence="8" type="ORF">C8D99_10437</name>
</gene>
<evidence type="ECO:0000256" key="6">
    <source>
        <dbReference type="ARBA" id="ARBA00022694"/>
    </source>
</evidence>
<dbReference type="InterPro" id="IPR055361">
    <property type="entry name" value="tRNA_methyltr_TrmB_bact"/>
</dbReference>
<evidence type="ECO:0000256" key="5">
    <source>
        <dbReference type="ARBA" id="ARBA00022691"/>
    </source>
</evidence>
<comment type="pathway">
    <text evidence="7">tRNA modification; N(7)-methylguanine-tRNA biosynthesis.</text>
</comment>
<dbReference type="Pfam" id="PF02390">
    <property type="entry name" value="Methyltransf_4"/>
    <property type="match status" value="1"/>
</dbReference>
<evidence type="ECO:0000256" key="3">
    <source>
        <dbReference type="ARBA" id="ARBA00022603"/>
    </source>
</evidence>
<feature type="binding site" evidence="7">
    <location>
        <position position="111"/>
    </location>
    <ligand>
        <name>substrate</name>
    </ligand>
</feature>